<dbReference type="InterPro" id="IPR036390">
    <property type="entry name" value="WH_DNA-bd_sf"/>
</dbReference>
<evidence type="ECO:0000313" key="7">
    <source>
        <dbReference type="Proteomes" id="UP001596174"/>
    </source>
</evidence>
<dbReference type="SMART" id="SM00345">
    <property type="entry name" value="HTH_GNTR"/>
    <property type="match status" value="1"/>
</dbReference>
<evidence type="ECO:0000256" key="3">
    <source>
        <dbReference type="ARBA" id="ARBA00023125"/>
    </source>
</evidence>
<evidence type="ECO:0000259" key="5">
    <source>
        <dbReference type="PROSITE" id="PS50949"/>
    </source>
</evidence>
<proteinExistence type="predicted"/>
<feature type="domain" description="HTH gntR-type" evidence="5">
    <location>
        <begin position="8"/>
        <end position="76"/>
    </location>
</feature>
<dbReference type="PANTHER" id="PTHR46577:SF1">
    <property type="entry name" value="HTH-TYPE TRANSCRIPTIONAL REGULATORY PROTEIN GABR"/>
    <property type="match status" value="1"/>
</dbReference>
<keyword evidence="7" id="KW-1185">Reference proteome</keyword>
<dbReference type="Proteomes" id="UP001596174">
    <property type="component" value="Unassembled WGS sequence"/>
</dbReference>
<keyword evidence="4" id="KW-0804">Transcription</keyword>
<evidence type="ECO:0000256" key="4">
    <source>
        <dbReference type="ARBA" id="ARBA00023163"/>
    </source>
</evidence>
<gene>
    <name evidence="6" type="ORF">ACFP3V_20005</name>
</gene>
<evidence type="ECO:0000313" key="6">
    <source>
        <dbReference type="EMBL" id="MFC5909490.1"/>
    </source>
</evidence>
<accession>A0ABW1G6C6</accession>
<dbReference type="EMBL" id="JBHSQJ010000083">
    <property type="protein sequence ID" value="MFC5909490.1"/>
    <property type="molecule type" value="Genomic_DNA"/>
</dbReference>
<dbReference type="SUPFAM" id="SSF46785">
    <property type="entry name" value="Winged helix' DNA-binding domain"/>
    <property type="match status" value="1"/>
</dbReference>
<sequence length="128" mass="13775">MQQSAEGRPTAEEIASKIRKDIERGILGPGDRLTPGRQLAKELKVHLMTVQNAYRQLRDEGLILSQQGRGTFVRDPAVPLGDEGGASPAFAALASELSAIRQTLSDLAGRLERLEGLVDDSDAAKPSR</sequence>
<protein>
    <submittedName>
        <fullName evidence="6">GntR family transcriptional regulator</fullName>
    </submittedName>
</protein>
<dbReference type="InterPro" id="IPR051446">
    <property type="entry name" value="HTH_trans_reg/aminotransferase"/>
</dbReference>
<keyword evidence="1" id="KW-0663">Pyridoxal phosphate</keyword>
<keyword evidence="2" id="KW-0805">Transcription regulation</keyword>
<dbReference type="RefSeq" id="WP_380585338.1">
    <property type="nucleotide sequence ID" value="NZ_JBHSQJ010000083.1"/>
</dbReference>
<evidence type="ECO:0000256" key="2">
    <source>
        <dbReference type="ARBA" id="ARBA00023015"/>
    </source>
</evidence>
<name>A0ABW1G6C6_9ACTN</name>
<organism evidence="6 7">
    <name type="scientific">Streptacidiphilus monticola</name>
    <dbReference type="NCBI Taxonomy" id="2161674"/>
    <lineage>
        <taxon>Bacteria</taxon>
        <taxon>Bacillati</taxon>
        <taxon>Actinomycetota</taxon>
        <taxon>Actinomycetes</taxon>
        <taxon>Kitasatosporales</taxon>
        <taxon>Streptomycetaceae</taxon>
        <taxon>Streptacidiphilus</taxon>
    </lineage>
</organism>
<dbReference type="PANTHER" id="PTHR46577">
    <property type="entry name" value="HTH-TYPE TRANSCRIPTIONAL REGULATORY PROTEIN GABR"/>
    <property type="match status" value="1"/>
</dbReference>
<comment type="caution">
    <text evidence="6">The sequence shown here is derived from an EMBL/GenBank/DDBJ whole genome shotgun (WGS) entry which is preliminary data.</text>
</comment>
<dbReference type="CDD" id="cd07377">
    <property type="entry name" value="WHTH_GntR"/>
    <property type="match status" value="1"/>
</dbReference>
<dbReference type="InterPro" id="IPR036388">
    <property type="entry name" value="WH-like_DNA-bd_sf"/>
</dbReference>
<dbReference type="Pfam" id="PF00392">
    <property type="entry name" value="GntR"/>
    <property type="match status" value="1"/>
</dbReference>
<dbReference type="InterPro" id="IPR000524">
    <property type="entry name" value="Tscrpt_reg_HTH_GntR"/>
</dbReference>
<dbReference type="PROSITE" id="PS50949">
    <property type="entry name" value="HTH_GNTR"/>
    <property type="match status" value="1"/>
</dbReference>
<evidence type="ECO:0000256" key="1">
    <source>
        <dbReference type="ARBA" id="ARBA00022898"/>
    </source>
</evidence>
<reference evidence="7" key="1">
    <citation type="journal article" date="2019" name="Int. J. Syst. Evol. Microbiol.">
        <title>The Global Catalogue of Microorganisms (GCM) 10K type strain sequencing project: providing services to taxonomists for standard genome sequencing and annotation.</title>
        <authorList>
            <consortium name="The Broad Institute Genomics Platform"/>
            <consortium name="The Broad Institute Genome Sequencing Center for Infectious Disease"/>
            <person name="Wu L."/>
            <person name="Ma J."/>
        </authorList>
    </citation>
    <scope>NUCLEOTIDE SEQUENCE [LARGE SCALE GENOMIC DNA]</scope>
    <source>
        <strain evidence="7">JCM 4816</strain>
    </source>
</reference>
<keyword evidence="3" id="KW-0238">DNA-binding</keyword>
<dbReference type="Gene3D" id="1.10.10.10">
    <property type="entry name" value="Winged helix-like DNA-binding domain superfamily/Winged helix DNA-binding domain"/>
    <property type="match status" value="1"/>
</dbReference>